<keyword evidence="2" id="KW-1185">Reference proteome</keyword>
<protein>
    <submittedName>
        <fullName evidence="1">Uncharacterized protein</fullName>
    </submittedName>
</protein>
<sequence length="182" mass="20466">MESDPCEAAGSREFPQNPVQNRIFERSRLTQFIVRILCRLKPKDKILVWYTLVQSFQADILRYGTFPTSKNSRNAGIQVQTFIEPSTSLRESEQGFSVSFKLVLFVTYERKFFSGESCCGICFDRLSFMMDNSTDLVAFDTSSSCGSSSSSFLGNVTPCLAAFTDVQVLHVALVMISYEPLL</sequence>
<dbReference type="AlphaFoldDB" id="A0A9W9ARU6"/>
<evidence type="ECO:0000313" key="1">
    <source>
        <dbReference type="EMBL" id="KAJ4487546.1"/>
    </source>
</evidence>
<gene>
    <name evidence="1" type="ORF">J3R30DRAFT_3429124</name>
</gene>
<evidence type="ECO:0000313" key="2">
    <source>
        <dbReference type="Proteomes" id="UP001150266"/>
    </source>
</evidence>
<name>A0A9W9ARU6_9AGAR</name>
<dbReference type="Proteomes" id="UP001150266">
    <property type="component" value="Unassembled WGS sequence"/>
</dbReference>
<feature type="non-terminal residue" evidence="1">
    <location>
        <position position="182"/>
    </location>
</feature>
<dbReference type="EMBL" id="JAOTPV010000002">
    <property type="protein sequence ID" value="KAJ4487546.1"/>
    <property type="molecule type" value="Genomic_DNA"/>
</dbReference>
<proteinExistence type="predicted"/>
<accession>A0A9W9ARU6</accession>
<organism evidence="1 2">
    <name type="scientific">Lentinula aciculospora</name>
    <dbReference type="NCBI Taxonomy" id="153920"/>
    <lineage>
        <taxon>Eukaryota</taxon>
        <taxon>Fungi</taxon>
        <taxon>Dikarya</taxon>
        <taxon>Basidiomycota</taxon>
        <taxon>Agaricomycotina</taxon>
        <taxon>Agaricomycetes</taxon>
        <taxon>Agaricomycetidae</taxon>
        <taxon>Agaricales</taxon>
        <taxon>Marasmiineae</taxon>
        <taxon>Omphalotaceae</taxon>
        <taxon>Lentinula</taxon>
    </lineage>
</organism>
<comment type="caution">
    <text evidence="1">The sequence shown here is derived from an EMBL/GenBank/DDBJ whole genome shotgun (WGS) entry which is preliminary data.</text>
</comment>
<reference evidence="1" key="1">
    <citation type="submission" date="2022-08" db="EMBL/GenBank/DDBJ databases">
        <title>A Global Phylogenomic Analysis of the Shiitake Genus Lentinula.</title>
        <authorList>
            <consortium name="DOE Joint Genome Institute"/>
            <person name="Sierra-Patev S."/>
            <person name="Min B."/>
            <person name="Naranjo-Ortiz M."/>
            <person name="Looney B."/>
            <person name="Konkel Z."/>
            <person name="Slot J.C."/>
            <person name="Sakamoto Y."/>
            <person name="Steenwyk J.L."/>
            <person name="Rokas A."/>
            <person name="Carro J."/>
            <person name="Camarero S."/>
            <person name="Ferreira P."/>
            <person name="Molpeceres G."/>
            <person name="Ruiz-Duenas F.J."/>
            <person name="Serrano A."/>
            <person name="Henrissat B."/>
            <person name="Drula E."/>
            <person name="Hughes K.W."/>
            <person name="Mata J.L."/>
            <person name="Ishikawa N.K."/>
            <person name="Vargas-Isla R."/>
            <person name="Ushijima S."/>
            <person name="Smith C.A."/>
            <person name="Ahrendt S."/>
            <person name="Andreopoulos W."/>
            <person name="He G."/>
            <person name="Labutti K."/>
            <person name="Lipzen A."/>
            <person name="Ng V."/>
            <person name="Riley R."/>
            <person name="Sandor L."/>
            <person name="Barry K."/>
            <person name="Martinez A.T."/>
            <person name="Xiao Y."/>
            <person name="Gibbons J.G."/>
            <person name="Terashima K."/>
            <person name="Grigoriev I.V."/>
            <person name="Hibbett D.S."/>
        </authorList>
    </citation>
    <scope>NUCLEOTIDE SEQUENCE</scope>
    <source>
        <strain evidence="1">JLM2183</strain>
    </source>
</reference>